<keyword evidence="1" id="KW-0472">Membrane</keyword>
<keyword evidence="1" id="KW-0812">Transmembrane</keyword>
<dbReference type="AlphaFoldDB" id="A0A0F9NX31"/>
<organism evidence="2">
    <name type="scientific">marine sediment metagenome</name>
    <dbReference type="NCBI Taxonomy" id="412755"/>
    <lineage>
        <taxon>unclassified sequences</taxon>
        <taxon>metagenomes</taxon>
        <taxon>ecological metagenomes</taxon>
    </lineage>
</organism>
<gene>
    <name evidence="2" type="ORF">LCGC14_0915760</name>
</gene>
<name>A0A0F9NX31_9ZZZZ</name>
<proteinExistence type="predicted"/>
<evidence type="ECO:0000256" key="1">
    <source>
        <dbReference type="SAM" id="Phobius"/>
    </source>
</evidence>
<evidence type="ECO:0000313" key="2">
    <source>
        <dbReference type="EMBL" id="KKN22384.1"/>
    </source>
</evidence>
<sequence>MWAIDLIVQKLNNVSSYFYAIYLETLSWVYPFYLVTGYFYWLSSVFSSLAWHFSDFGTWVNQVGAELTRILDWSTIWSNILSYVPNLTAIRDWFYNWTGEVLAFVNTWWSTTSWQVQSWIDQATANIDTLISQAEAAIVDLRSSWDDFWTVTWPAMLSDLGSLRSSWGNFLANILPGLATWAGVGDLIDSELRSWFPFYDELAAAWGGIQAFFTDPEDQVLKILERSLERFW</sequence>
<protein>
    <submittedName>
        <fullName evidence="2">Uncharacterized protein</fullName>
    </submittedName>
</protein>
<reference evidence="2" key="1">
    <citation type="journal article" date="2015" name="Nature">
        <title>Complex archaea that bridge the gap between prokaryotes and eukaryotes.</title>
        <authorList>
            <person name="Spang A."/>
            <person name="Saw J.H."/>
            <person name="Jorgensen S.L."/>
            <person name="Zaremba-Niedzwiedzka K."/>
            <person name="Martijn J."/>
            <person name="Lind A.E."/>
            <person name="van Eijk R."/>
            <person name="Schleper C."/>
            <person name="Guy L."/>
            <person name="Ettema T.J."/>
        </authorList>
    </citation>
    <scope>NUCLEOTIDE SEQUENCE</scope>
</reference>
<feature type="transmembrane region" description="Helical" evidence="1">
    <location>
        <begin position="20"/>
        <end position="41"/>
    </location>
</feature>
<dbReference type="EMBL" id="LAZR01003067">
    <property type="protein sequence ID" value="KKN22384.1"/>
    <property type="molecule type" value="Genomic_DNA"/>
</dbReference>
<keyword evidence="1" id="KW-1133">Transmembrane helix</keyword>
<accession>A0A0F9NX31</accession>
<comment type="caution">
    <text evidence="2">The sequence shown here is derived from an EMBL/GenBank/DDBJ whole genome shotgun (WGS) entry which is preliminary data.</text>
</comment>